<keyword evidence="1" id="KW-0812">Transmembrane</keyword>
<dbReference type="RefSeq" id="NP_506816.1">
    <property type="nucleotide sequence ID" value="NM_074415.1"/>
</dbReference>
<feature type="transmembrane region" description="Helical" evidence="1">
    <location>
        <begin position="248"/>
        <end position="271"/>
    </location>
</feature>
<accession>O17990</accession>
<dbReference type="eggNOG" id="ENOG502R37B">
    <property type="taxonomic scope" value="Eukaryota"/>
</dbReference>
<dbReference type="UCSC" id="R08H2.7">
    <property type="organism name" value="c. elegans"/>
</dbReference>
<dbReference type="Pfam" id="PF10318">
    <property type="entry name" value="7TM_GPCR_Srh"/>
    <property type="match status" value="1"/>
</dbReference>
<reference evidence="2 3" key="1">
    <citation type="journal article" date="1998" name="Science">
        <title>Genome sequence of the nematode C. elegans: a platform for investigating biology.</title>
        <authorList>
            <consortium name="The C. elegans sequencing consortium"/>
            <person name="Sulson J.E."/>
            <person name="Waterston R."/>
        </authorList>
    </citation>
    <scope>NUCLEOTIDE SEQUENCE [LARGE SCALE GENOMIC DNA]</scope>
    <source>
        <strain evidence="2 3">Bristol N2</strain>
    </source>
</reference>
<dbReference type="InParanoid" id="O17990"/>
<feature type="transmembrane region" description="Helical" evidence="1">
    <location>
        <begin position="146"/>
        <end position="165"/>
    </location>
</feature>
<organism evidence="2 3">
    <name type="scientific">Caenorhabditis elegans</name>
    <dbReference type="NCBI Taxonomy" id="6239"/>
    <lineage>
        <taxon>Eukaryota</taxon>
        <taxon>Metazoa</taxon>
        <taxon>Ecdysozoa</taxon>
        <taxon>Nematoda</taxon>
        <taxon>Chromadorea</taxon>
        <taxon>Rhabditida</taxon>
        <taxon>Rhabditina</taxon>
        <taxon>Rhabditomorpha</taxon>
        <taxon>Rhabditoidea</taxon>
        <taxon>Rhabditidae</taxon>
        <taxon>Peloderinae</taxon>
        <taxon>Caenorhabditis</taxon>
    </lineage>
</organism>
<feature type="transmembrane region" description="Helical" evidence="1">
    <location>
        <begin position="283"/>
        <end position="305"/>
    </location>
</feature>
<protein>
    <submittedName>
        <fullName evidence="2">Serpentine Receptor, class H</fullName>
    </submittedName>
</protein>
<dbReference type="FunCoup" id="O17990">
    <property type="interactions" value="7"/>
</dbReference>
<keyword evidence="1" id="KW-0472">Membrane</keyword>
<proteinExistence type="predicted"/>
<evidence type="ECO:0000313" key="3">
    <source>
        <dbReference type="Proteomes" id="UP000001940"/>
    </source>
</evidence>
<dbReference type="GeneID" id="187714"/>
<dbReference type="CTD" id="187714"/>
<dbReference type="HOGENOM" id="CLU_042960_0_2_1"/>
<evidence type="ECO:0000256" key="1">
    <source>
        <dbReference type="SAM" id="Phobius"/>
    </source>
</evidence>
<dbReference type="EMBL" id="BX284605">
    <property type="protein sequence ID" value="CAB04633.1"/>
    <property type="molecule type" value="Genomic_DNA"/>
</dbReference>
<sequence>MENYYHTNYSKCQQPTSYFSTSNYVHTGVHTVTIFAVPLWIYGFYCIIKITPKQLGSGKWDLLIVHIWTVCLDITFILLGLPYMFFPSLSILFIGSGKLIGIPSWILSYSIQSLVSAYTASFVAFFENRQNVLQTKWRIKKRWARVFIKLINYGIAWLTVLPPYLEKLDSERLAMDFLKNVPCPDKEYFNISLFFICDNPLMLTSLMGFQFLTLTSQGVFYVSHTWYHLVFLHGSRVSAETRKMQLRFFWGTLLQVLIPMLVFMGPISYIWYSANTGYYNQAINNHISFTVSFHGILGISCMVLVQKSFRTHFLKMITFGKVNLAKARNVSAAKPPKSIVAIQS</sequence>
<dbReference type="WormBase" id="R08H2.7">
    <property type="protein sequence ID" value="CE12606"/>
    <property type="gene ID" value="WBGene00005275"/>
    <property type="gene designation" value="srh-52"/>
</dbReference>
<keyword evidence="3" id="KW-1185">Reference proteome</keyword>
<gene>
    <name evidence="2 4" type="primary">srh-52</name>
    <name evidence="2" type="ORF">CELE_R08H2.7</name>
    <name evidence="4" type="ORF">R08H2.7</name>
</gene>
<dbReference type="InterPro" id="IPR019422">
    <property type="entry name" value="7TM_GPCR_serpentine_rcpt_Srh"/>
</dbReference>
<dbReference type="PIR" id="T24053">
    <property type="entry name" value="T24053"/>
</dbReference>
<feature type="transmembrane region" description="Helical" evidence="1">
    <location>
        <begin position="28"/>
        <end position="48"/>
    </location>
</feature>
<keyword evidence="1" id="KW-1133">Transmembrane helix</keyword>
<dbReference type="AGR" id="WB:WBGene00005275"/>
<dbReference type="KEGG" id="cel:CELE_R08H2.7"/>
<feature type="transmembrane region" description="Helical" evidence="1">
    <location>
        <begin position="208"/>
        <end position="227"/>
    </location>
</feature>
<dbReference type="PANTHER" id="PTHR22941">
    <property type="entry name" value="SERPENTINE RECEPTOR"/>
    <property type="match status" value="1"/>
</dbReference>
<feature type="transmembrane region" description="Helical" evidence="1">
    <location>
        <begin position="60"/>
        <end position="86"/>
    </location>
</feature>
<feature type="transmembrane region" description="Helical" evidence="1">
    <location>
        <begin position="106"/>
        <end position="126"/>
    </location>
</feature>
<evidence type="ECO:0000313" key="4">
    <source>
        <dbReference type="WormBase" id="R08H2.7"/>
    </source>
</evidence>
<name>O17990_CAEEL</name>
<evidence type="ECO:0000313" key="2">
    <source>
        <dbReference type="EMBL" id="CAB04633.1"/>
    </source>
</evidence>
<dbReference type="PANTHER" id="PTHR22941:SF134">
    <property type="entry name" value="SERPENTINE RECEPTOR, CLASS H"/>
    <property type="match status" value="1"/>
</dbReference>
<dbReference type="PaxDb" id="6239-R08H2.7"/>
<dbReference type="SMR" id="O17990"/>
<keyword evidence="2" id="KW-0675">Receptor</keyword>
<dbReference type="AlphaFoldDB" id="O17990"/>
<dbReference type="Proteomes" id="UP000001940">
    <property type="component" value="Chromosome V"/>
</dbReference>
<dbReference type="InterPro" id="IPR053220">
    <property type="entry name" value="Nematode_rcpt-like_serp_H"/>
</dbReference>
<dbReference type="PhylomeDB" id="O17990"/>
<dbReference type="OrthoDB" id="5848838at2759"/>